<keyword evidence="2 5" id="KW-0812">Transmembrane</keyword>
<evidence type="ECO:0000313" key="7">
    <source>
        <dbReference type="EMBL" id="XCJ80251.1"/>
    </source>
</evidence>
<organism evidence="7">
    <name type="scientific">Salinicola endophyticus</name>
    <dbReference type="NCBI Taxonomy" id="1949083"/>
    <lineage>
        <taxon>Bacteria</taxon>
        <taxon>Pseudomonadati</taxon>
        <taxon>Pseudomonadota</taxon>
        <taxon>Gammaproteobacteria</taxon>
        <taxon>Oceanospirillales</taxon>
        <taxon>Halomonadaceae</taxon>
        <taxon>Salinicola</taxon>
    </lineage>
</organism>
<evidence type="ECO:0000256" key="5">
    <source>
        <dbReference type="SAM" id="Phobius"/>
    </source>
</evidence>
<comment type="subcellular location">
    <subcellularLocation>
        <location evidence="1">Membrane</location>
        <topology evidence="1">Multi-pass membrane protein</topology>
    </subcellularLocation>
</comment>
<dbReference type="AlphaFoldDB" id="A0AB74U853"/>
<feature type="transmembrane region" description="Helical" evidence="5">
    <location>
        <begin position="224"/>
        <end position="248"/>
    </location>
</feature>
<feature type="transmembrane region" description="Helical" evidence="5">
    <location>
        <begin position="135"/>
        <end position="154"/>
    </location>
</feature>
<dbReference type="PANTHER" id="PTHR22911">
    <property type="entry name" value="ACYL-MALONYL CONDENSING ENZYME-RELATED"/>
    <property type="match status" value="1"/>
</dbReference>
<gene>
    <name evidence="7" type="ORF">ABV408_03500</name>
</gene>
<feature type="transmembrane region" description="Helical" evidence="5">
    <location>
        <begin position="80"/>
        <end position="98"/>
    </location>
</feature>
<dbReference type="GO" id="GO:0016020">
    <property type="term" value="C:membrane"/>
    <property type="evidence" value="ECO:0007669"/>
    <property type="project" value="InterPro"/>
</dbReference>
<name>A0AB74U853_9GAMM</name>
<feature type="transmembrane region" description="Helical" evidence="5">
    <location>
        <begin position="255"/>
        <end position="274"/>
    </location>
</feature>
<keyword evidence="4 5" id="KW-0472">Membrane</keyword>
<evidence type="ECO:0000256" key="2">
    <source>
        <dbReference type="ARBA" id="ARBA00022692"/>
    </source>
</evidence>
<dbReference type="InterPro" id="IPR037185">
    <property type="entry name" value="EmrE-like"/>
</dbReference>
<dbReference type="EMBL" id="CP159578">
    <property type="protein sequence ID" value="XCJ80251.1"/>
    <property type="molecule type" value="Genomic_DNA"/>
</dbReference>
<reference evidence="7" key="1">
    <citation type="submission" date="2024-06" db="EMBL/GenBank/DDBJ databases">
        <title>Complete genome of Salinicola endophyticus HNIBRBA4755.</title>
        <authorList>
            <person name="Shin S.Y."/>
            <person name="Kang H."/>
            <person name="Song J."/>
        </authorList>
    </citation>
    <scope>NUCLEOTIDE SEQUENCE</scope>
    <source>
        <strain evidence="7">HNIBRBA4755</strain>
    </source>
</reference>
<dbReference type="RefSeq" id="WP_353981087.1">
    <property type="nucleotide sequence ID" value="NZ_CP159578.1"/>
</dbReference>
<accession>A0AB74U853</accession>
<feature type="transmembrane region" description="Helical" evidence="5">
    <location>
        <begin position="19"/>
        <end position="37"/>
    </location>
</feature>
<dbReference type="SUPFAM" id="SSF103481">
    <property type="entry name" value="Multidrug resistance efflux transporter EmrE"/>
    <property type="match status" value="2"/>
</dbReference>
<evidence type="ECO:0000256" key="3">
    <source>
        <dbReference type="ARBA" id="ARBA00022989"/>
    </source>
</evidence>
<feature type="transmembrane region" description="Helical" evidence="5">
    <location>
        <begin position="160"/>
        <end position="179"/>
    </location>
</feature>
<sequence>MASPETFAPNPAAARRTRLAAAGILFAGALWGLYWIPIRRLEALALGGVWGSLIVALVTCCLLAPWALAGRARLRRCHPLGILAVLLGGAAFMCYSVGLVQGQVAVVILLFYLTPVWSSLIERLWWRWPLTGRRLAVIALGLGGLTLVLGAAGSPLPRTLGDWLGLVSGVLWAIASSGMRARSTLGPGEGSFVFALGAVLGALALTPLLGPWPGLPPMPALGQAVAWIAVSATLWWAISLAIVVWAASVLAPARLGILMMSEVLVGVLSAALFAGEPLSALQLGGALLVIAAAVLEVAPLPGRRLSDTAR</sequence>
<dbReference type="PANTHER" id="PTHR22911:SF6">
    <property type="entry name" value="SOLUTE CARRIER FAMILY 35 MEMBER G1"/>
    <property type="match status" value="1"/>
</dbReference>
<feature type="domain" description="EamA" evidence="6">
    <location>
        <begin position="22"/>
        <end position="149"/>
    </location>
</feature>
<dbReference type="InterPro" id="IPR000620">
    <property type="entry name" value="EamA_dom"/>
</dbReference>
<evidence type="ECO:0000259" key="6">
    <source>
        <dbReference type="Pfam" id="PF00892"/>
    </source>
</evidence>
<proteinExistence type="predicted"/>
<feature type="transmembrane region" description="Helical" evidence="5">
    <location>
        <begin position="43"/>
        <end position="68"/>
    </location>
</feature>
<evidence type="ECO:0000256" key="1">
    <source>
        <dbReference type="ARBA" id="ARBA00004141"/>
    </source>
</evidence>
<feature type="transmembrane region" description="Helical" evidence="5">
    <location>
        <begin position="104"/>
        <end position="126"/>
    </location>
</feature>
<feature type="transmembrane region" description="Helical" evidence="5">
    <location>
        <begin position="191"/>
        <end position="212"/>
    </location>
</feature>
<protein>
    <submittedName>
        <fullName evidence="7">DMT family transporter</fullName>
    </submittedName>
</protein>
<feature type="transmembrane region" description="Helical" evidence="5">
    <location>
        <begin position="280"/>
        <end position="300"/>
    </location>
</feature>
<evidence type="ECO:0000256" key="4">
    <source>
        <dbReference type="ARBA" id="ARBA00023136"/>
    </source>
</evidence>
<dbReference type="Pfam" id="PF00892">
    <property type="entry name" value="EamA"/>
    <property type="match status" value="1"/>
</dbReference>
<keyword evidence="3 5" id="KW-1133">Transmembrane helix</keyword>